<dbReference type="Gene3D" id="2.60.120.1140">
    <property type="entry name" value="Protein of unknown function DUF192"/>
    <property type="match status" value="1"/>
</dbReference>
<dbReference type="PANTHER" id="PTHR37953">
    <property type="entry name" value="UPF0127 PROTEIN MJ1496"/>
    <property type="match status" value="1"/>
</dbReference>
<dbReference type="PANTHER" id="PTHR37953:SF1">
    <property type="entry name" value="UPF0127 PROTEIN MJ1496"/>
    <property type="match status" value="1"/>
</dbReference>
<organism evidence="1 2">
    <name type="scientific">Methylobacterium pseudosasicola</name>
    <dbReference type="NCBI Taxonomy" id="582667"/>
    <lineage>
        <taxon>Bacteria</taxon>
        <taxon>Pseudomonadati</taxon>
        <taxon>Pseudomonadota</taxon>
        <taxon>Alphaproteobacteria</taxon>
        <taxon>Hyphomicrobiales</taxon>
        <taxon>Methylobacteriaceae</taxon>
        <taxon>Methylobacterium</taxon>
    </lineage>
</organism>
<sequence>MGRRAYARFQKRHESVKSMFRVAQAAVIAGLILTAPATLLPVSAQSAARESAAKTEPLTIVTKAGAKRFDVEVMRDDAGRSRGLMFRRHMAADHGMLFDFERTEPVTMWMKNTYLPLDMVFIRPDGVVSRIAADTEPLSTAIIASGSPVSAVLELNAGTAAKLGIQAGDKVEHPLFKAR</sequence>
<evidence type="ECO:0000313" key="1">
    <source>
        <dbReference type="EMBL" id="SFL86074.1"/>
    </source>
</evidence>
<accession>A0A1I4L519</accession>
<dbReference type="InterPro" id="IPR038695">
    <property type="entry name" value="Saro_0823-like_sf"/>
</dbReference>
<dbReference type="Proteomes" id="UP000199048">
    <property type="component" value="Unassembled WGS sequence"/>
</dbReference>
<dbReference type="Pfam" id="PF02643">
    <property type="entry name" value="DUF192"/>
    <property type="match status" value="1"/>
</dbReference>
<protein>
    <recommendedName>
        <fullName evidence="3">DUF192 domain-containing protein</fullName>
    </recommendedName>
</protein>
<gene>
    <name evidence="1" type="ORF">SAMN05192568_1012124</name>
</gene>
<dbReference type="EMBL" id="FOTK01000012">
    <property type="protein sequence ID" value="SFL86074.1"/>
    <property type="molecule type" value="Genomic_DNA"/>
</dbReference>
<keyword evidence="2" id="KW-1185">Reference proteome</keyword>
<dbReference type="AlphaFoldDB" id="A0A1I4L519"/>
<reference evidence="2" key="1">
    <citation type="submission" date="2016-10" db="EMBL/GenBank/DDBJ databases">
        <authorList>
            <person name="Varghese N."/>
            <person name="Submissions S."/>
        </authorList>
    </citation>
    <scope>NUCLEOTIDE SEQUENCE [LARGE SCALE GENOMIC DNA]</scope>
    <source>
        <strain evidence="2">BL36</strain>
    </source>
</reference>
<evidence type="ECO:0000313" key="2">
    <source>
        <dbReference type="Proteomes" id="UP000199048"/>
    </source>
</evidence>
<evidence type="ECO:0008006" key="3">
    <source>
        <dbReference type="Google" id="ProtNLM"/>
    </source>
</evidence>
<dbReference type="STRING" id="582667.SAMN05192568_1012124"/>
<dbReference type="InterPro" id="IPR003795">
    <property type="entry name" value="DUF192"/>
</dbReference>
<name>A0A1I4L519_9HYPH</name>
<proteinExistence type="predicted"/>